<accession>A0A7C2E4D2</accession>
<reference evidence="8" key="1">
    <citation type="journal article" date="2020" name="mSystems">
        <title>Genome- and Community-Level Interaction Insights into Carbon Utilization and Element Cycling Functions of Hydrothermarchaeota in Hydrothermal Sediment.</title>
        <authorList>
            <person name="Zhou Z."/>
            <person name="Liu Y."/>
            <person name="Xu W."/>
            <person name="Pan J."/>
            <person name="Luo Z.H."/>
            <person name="Li M."/>
        </authorList>
    </citation>
    <scope>NUCLEOTIDE SEQUENCE [LARGE SCALE GENOMIC DNA]</scope>
    <source>
        <strain evidence="8">SpSt-300</strain>
    </source>
</reference>
<keyword evidence="8" id="KW-0966">Cell projection</keyword>
<dbReference type="NCBIfam" id="TIGR01396">
    <property type="entry name" value="FlgB"/>
    <property type="match status" value="1"/>
</dbReference>
<name>A0A7C2E4D2_9THEO</name>
<dbReference type="InterPro" id="IPR001444">
    <property type="entry name" value="Flag_bb_rod_N"/>
</dbReference>
<keyword evidence="8" id="KW-0282">Flagellum</keyword>
<evidence type="ECO:0000256" key="5">
    <source>
        <dbReference type="ARBA" id="ARBA00024934"/>
    </source>
</evidence>
<dbReference type="PANTHER" id="PTHR30435">
    <property type="entry name" value="FLAGELLAR PROTEIN"/>
    <property type="match status" value="1"/>
</dbReference>
<dbReference type="GO" id="GO:0030694">
    <property type="term" value="C:bacterial-type flagellum basal body, rod"/>
    <property type="evidence" value="ECO:0007669"/>
    <property type="project" value="InterPro"/>
</dbReference>
<organism evidence="8">
    <name type="scientific">Ammonifex degensii</name>
    <dbReference type="NCBI Taxonomy" id="42838"/>
    <lineage>
        <taxon>Bacteria</taxon>
        <taxon>Bacillati</taxon>
        <taxon>Bacillota</taxon>
        <taxon>Clostridia</taxon>
        <taxon>Thermoanaerobacterales</taxon>
        <taxon>Thermoanaerobacteraceae</taxon>
        <taxon>Ammonifex</taxon>
    </lineage>
</organism>
<dbReference type="EMBL" id="DSMU01000384">
    <property type="protein sequence ID" value="HEL66225.1"/>
    <property type="molecule type" value="Genomic_DNA"/>
</dbReference>
<comment type="similarity">
    <text evidence="2 6">Belongs to the flagella basal body rod proteins family.</text>
</comment>
<evidence type="ECO:0000256" key="3">
    <source>
        <dbReference type="ARBA" id="ARBA00014376"/>
    </source>
</evidence>
<evidence type="ECO:0000256" key="4">
    <source>
        <dbReference type="ARBA" id="ARBA00023143"/>
    </source>
</evidence>
<keyword evidence="4 6" id="KW-0975">Bacterial flagellum</keyword>
<comment type="subunit">
    <text evidence="6">The basal body constitutes a major portion of the flagellar organelle and consists of a number of rings mounted on a central rod.</text>
</comment>
<proteinExistence type="inferred from homology"/>
<dbReference type="GO" id="GO:0071978">
    <property type="term" value="P:bacterial-type flagellum-dependent swarming motility"/>
    <property type="evidence" value="ECO:0007669"/>
    <property type="project" value="TreeGrafter"/>
</dbReference>
<evidence type="ECO:0000256" key="2">
    <source>
        <dbReference type="ARBA" id="ARBA00009677"/>
    </source>
</evidence>
<evidence type="ECO:0000256" key="6">
    <source>
        <dbReference type="PIRNR" id="PIRNR002889"/>
    </source>
</evidence>
<comment type="caution">
    <text evidence="8">The sequence shown here is derived from an EMBL/GenBank/DDBJ whole genome shotgun (WGS) entry which is preliminary data.</text>
</comment>
<evidence type="ECO:0000259" key="7">
    <source>
        <dbReference type="Pfam" id="PF00460"/>
    </source>
</evidence>
<keyword evidence="8" id="KW-0969">Cilium</keyword>
<dbReference type="PIRSF" id="PIRSF002889">
    <property type="entry name" value="Rod_FlgB"/>
    <property type="match status" value="1"/>
</dbReference>
<comment type="subcellular location">
    <subcellularLocation>
        <location evidence="1 6">Bacterial flagellum basal body</location>
    </subcellularLocation>
</comment>
<dbReference type="InterPro" id="IPR006300">
    <property type="entry name" value="FlgB"/>
</dbReference>
<dbReference type="PANTHER" id="PTHR30435:SF12">
    <property type="entry name" value="FLAGELLAR BASAL BODY ROD PROTEIN FLGB"/>
    <property type="match status" value="1"/>
</dbReference>
<evidence type="ECO:0000313" key="8">
    <source>
        <dbReference type="EMBL" id="HEL66225.1"/>
    </source>
</evidence>
<evidence type="ECO:0000256" key="1">
    <source>
        <dbReference type="ARBA" id="ARBA00004117"/>
    </source>
</evidence>
<comment type="function">
    <text evidence="5 6">Structural component of flagellum, the bacterial motility apparatus. Part of the rod structure of flagellar basal body.</text>
</comment>
<dbReference type="AlphaFoldDB" id="A0A7C2E4D2"/>
<gene>
    <name evidence="8" type="primary">flgB</name>
    <name evidence="8" type="ORF">ENQ34_06080</name>
</gene>
<sequence>MKVFDDPVKTGLAKTLDAAALRQRVIADNIANVDTPGFKKSVVRFEDALRRALKSGALPLRGTDPRHIGADPLSSVIPQVEQVNTTTLRTDGNNVDVEEEMVNLVTNNLTYQAAVRFITGKFSALKYVISGGR</sequence>
<dbReference type="Pfam" id="PF00460">
    <property type="entry name" value="Flg_bb_rod"/>
    <property type="match status" value="1"/>
</dbReference>
<protein>
    <recommendedName>
        <fullName evidence="3 6">Flagellar basal body rod protein FlgB</fullName>
    </recommendedName>
</protein>
<feature type="domain" description="Flagellar basal body rod protein N-terminal" evidence="7">
    <location>
        <begin position="15"/>
        <end position="39"/>
    </location>
</feature>